<dbReference type="Pfam" id="PF02687">
    <property type="entry name" value="FtsX"/>
    <property type="match status" value="1"/>
</dbReference>
<dbReference type="InterPro" id="IPR003838">
    <property type="entry name" value="ABC3_permease_C"/>
</dbReference>
<name>A0A2H0YTC0_9BACT</name>
<evidence type="ECO:0000256" key="1">
    <source>
        <dbReference type="ARBA" id="ARBA00004651"/>
    </source>
</evidence>
<dbReference type="GO" id="GO:0098797">
    <property type="term" value="C:plasma membrane protein complex"/>
    <property type="evidence" value="ECO:0007669"/>
    <property type="project" value="TreeGrafter"/>
</dbReference>
<dbReference type="Proteomes" id="UP000228711">
    <property type="component" value="Unassembled WGS sequence"/>
</dbReference>
<evidence type="ECO:0000313" key="11">
    <source>
        <dbReference type="Proteomes" id="UP000228711"/>
    </source>
</evidence>
<keyword evidence="5 7" id="KW-1133">Transmembrane helix</keyword>
<reference evidence="11" key="1">
    <citation type="submission" date="2017-09" db="EMBL/GenBank/DDBJ databases">
        <title>Depth-based differentiation of microbial function through sediment-hosted aquifers and enrichment of novel symbionts in the deep terrestrial subsurface.</title>
        <authorList>
            <person name="Probst A.J."/>
            <person name="Ladd B."/>
            <person name="Jarett J.K."/>
            <person name="Geller-Mcgrath D.E."/>
            <person name="Sieber C.M.K."/>
            <person name="Emerson J.B."/>
            <person name="Anantharaman K."/>
            <person name="Thomas B.C."/>
            <person name="Malmstrom R."/>
            <person name="Stieglmeier M."/>
            <person name="Klingl A."/>
            <person name="Woyke T."/>
            <person name="Ryan C.M."/>
            <person name="Banfield J.F."/>
        </authorList>
    </citation>
    <scope>NUCLEOTIDE SEQUENCE [LARGE SCALE GENOMIC DNA]</scope>
</reference>
<feature type="transmembrane region" description="Helical" evidence="7">
    <location>
        <begin position="367"/>
        <end position="389"/>
    </location>
</feature>
<evidence type="ECO:0000259" key="9">
    <source>
        <dbReference type="Pfam" id="PF12704"/>
    </source>
</evidence>
<dbReference type="PANTHER" id="PTHR30489:SF0">
    <property type="entry name" value="LIPOPROTEIN-RELEASING SYSTEM TRANSMEMBRANE PROTEIN LOLE"/>
    <property type="match status" value="1"/>
</dbReference>
<organism evidence="10 11">
    <name type="scientific">Candidatus Kerfeldbacteria bacterium CG08_land_8_20_14_0_20_42_7</name>
    <dbReference type="NCBI Taxonomy" id="2014245"/>
    <lineage>
        <taxon>Bacteria</taxon>
        <taxon>Candidatus Kerfeldiibacteriota</taxon>
    </lineage>
</organism>
<evidence type="ECO:0000256" key="6">
    <source>
        <dbReference type="ARBA" id="ARBA00023136"/>
    </source>
</evidence>
<evidence type="ECO:0000256" key="5">
    <source>
        <dbReference type="ARBA" id="ARBA00022989"/>
    </source>
</evidence>
<evidence type="ECO:0000313" key="10">
    <source>
        <dbReference type="EMBL" id="PIS41700.1"/>
    </source>
</evidence>
<comment type="subcellular location">
    <subcellularLocation>
        <location evidence="1">Cell membrane</location>
        <topology evidence="1">Multi-pass membrane protein</topology>
    </subcellularLocation>
</comment>
<evidence type="ECO:0000256" key="3">
    <source>
        <dbReference type="ARBA" id="ARBA00022475"/>
    </source>
</evidence>
<dbReference type="PANTHER" id="PTHR30489">
    <property type="entry name" value="LIPOPROTEIN-RELEASING SYSTEM TRANSMEMBRANE PROTEIN LOLE"/>
    <property type="match status" value="1"/>
</dbReference>
<dbReference type="InterPro" id="IPR051447">
    <property type="entry name" value="Lipoprotein-release_system"/>
</dbReference>
<feature type="domain" description="MacB-like periplasmic core" evidence="9">
    <location>
        <begin position="38"/>
        <end position="244"/>
    </location>
</feature>
<evidence type="ECO:0000259" key="8">
    <source>
        <dbReference type="Pfam" id="PF02687"/>
    </source>
</evidence>
<dbReference type="InterPro" id="IPR025857">
    <property type="entry name" value="MacB_PCD"/>
</dbReference>
<sequence>MTKHEAKIPFRLLWVFLRRGNRWTLILIIFLMSVAFINMIFVPTLFDGVIKAADDQVVDMSTGHILMLPESGQNQIADAEKAVEQLRSIPGVVGVSSGLALPTTLEYNNIRGNWQIIAIDPDNERMVTKIFEHMIEGSYLREHDLFSIIIGRQIAGGEDVENNAFSFKDAEVGDMVKVSFDGFSEDFKIGGIFYSKFIDTDQKAFITRDVLDKVVPALAGEANRIIVRLDEDVSVESIVNKISAADIDGIAYSWEDAVGLMKSVTKSFVSINILMTLVASLIAAVTIFIVIYIDVSSKRKQIGILRAIGVKPSLIVWSYIFQAIVYALSGILFGTALYFAALVPYFSAFPFVLPIGDARLAFDAVGYVIRLETFIFVSIGAGLIPVLFITRIKLLNAIWGR</sequence>
<feature type="transmembrane region" description="Helical" evidence="7">
    <location>
        <begin position="271"/>
        <end position="293"/>
    </location>
</feature>
<keyword evidence="4 7" id="KW-0812">Transmembrane</keyword>
<protein>
    <submittedName>
        <fullName evidence="10">Uncharacterized protein</fullName>
    </submittedName>
</protein>
<evidence type="ECO:0000256" key="4">
    <source>
        <dbReference type="ARBA" id="ARBA00022692"/>
    </source>
</evidence>
<keyword evidence="3" id="KW-1003">Cell membrane</keyword>
<keyword evidence="6 7" id="KW-0472">Membrane</keyword>
<dbReference type="GO" id="GO:0044874">
    <property type="term" value="P:lipoprotein localization to outer membrane"/>
    <property type="evidence" value="ECO:0007669"/>
    <property type="project" value="TreeGrafter"/>
</dbReference>
<evidence type="ECO:0000256" key="2">
    <source>
        <dbReference type="ARBA" id="ARBA00005236"/>
    </source>
</evidence>
<gene>
    <name evidence="10" type="ORF">COT25_01705</name>
</gene>
<dbReference type="Pfam" id="PF12704">
    <property type="entry name" value="MacB_PCD"/>
    <property type="match status" value="1"/>
</dbReference>
<dbReference type="EMBL" id="PEXV01000063">
    <property type="protein sequence ID" value="PIS41700.1"/>
    <property type="molecule type" value="Genomic_DNA"/>
</dbReference>
<accession>A0A2H0YTC0</accession>
<feature type="transmembrane region" description="Helical" evidence="7">
    <location>
        <begin position="314"/>
        <end position="347"/>
    </location>
</feature>
<evidence type="ECO:0000256" key="7">
    <source>
        <dbReference type="SAM" id="Phobius"/>
    </source>
</evidence>
<feature type="domain" description="ABC3 transporter permease C-terminal" evidence="8">
    <location>
        <begin position="274"/>
        <end position="392"/>
    </location>
</feature>
<proteinExistence type="inferred from homology"/>
<comment type="caution">
    <text evidence="10">The sequence shown here is derived from an EMBL/GenBank/DDBJ whole genome shotgun (WGS) entry which is preliminary data.</text>
</comment>
<comment type="similarity">
    <text evidence="2">Belongs to the ABC-4 integral membrane protein family. LolC/E subfamily.</text>
</comment>
<dbReference type="AlphaFoldDB" id="A0A2H0YTC0"/>
<feature type="transmembrane region" description="Helical" evidence="7">
    <location>
        <begin position="21"/>
        <end position="41"/>
    </location>
</feature>